<dbReference type="AlphaFoldDB" id="A0A853DEY4"/>
<evidence type="ECO:0000256" key="4">
    <source>
        <dbReference type="ARBA" id="ARBA00022801"/>
    </source>
</evidence>
<keyword evidence="6" id="KW-0560">Oxidoreductase</keyword>
<evidence type="ECO:0000259" key="9">
    <source>
        <dbReference type="PROSITE" id="PS51330"/>
    </source>
</evidence>
<evidence type="ECO:0000256" key="2">
    <source>
        <dbReference type="ARBA" id="ARBA00005582"/>
    </source>
</evidence>
<dbReference type="Gene3D" id="3.90.79.10">
    <property type="entry name" value="Nucleoside Triphosphate Pyrophosphohydrolase"/>
    <property type="match status" value="1"/>
</dbReference>
<dbReference type="SUPFAM" id="SSF53597">
    <property type="entry name" value="Dihydrofolate reductase-like"/>
    <property type="match status" value="1"/>
</dbReference>
<dbReference type="PROSITE" id="PS51462">
    <property type="entry name" value="NUDIX"/>
    <property type="match status" value="1"/>
</dbReference>
<evidence type="ECO:0000256" key="6">
    <source>
        <dbReference type="ARBA" id="ARBA00023002"/>
    </source>
</evidence>
<dbReference type="Pfam" id="PF00186">
    <property type="entry name" value="DHFR_1"/>
    <property type="match status" value="1"/>
</dbReference>
<dbReference type="InterPro" id="IPR020084">
    <property type="entry name" value="NUDIX_hydrolase_CS"/>
</dbReference>
<dbReference type="InterPro" id="IPR017925">
    <property type="entry name" value="DHFR_CS"/>
</dbReference>
<evidence type="ECO:0000313" key="12">
    <source>
        <dbReference type="Proteomes" id="UP000571817"/>
    </source>
</evidence>
<evidence type="ECO:0000256" key="7">
    <source>
        <dbReference type="RuleBase" id="RU003476"/>
    </source>
</evidence>
<evidence type="ECO:0000256" key="8">
    <source>
        <dbReference type="RuleBase" id="RU004474"/>
    </source>
</evidence>
<dbReference type="PANTHER" id="PTHR43046:SF14">
    <property type="entry name" value="MUTT_NUDIX FAMILY PROTEIN"/>
    <property type="match status" value="1"/>
</dbReference>
<gene>
    <name evidence="11" type="ORF">HNR15_002200</name>
</gene>
<dbReference type="PANTHER" id="PTHR43046">
    <property type="entry name" value="GDP-MANNOSE MANNOSYL HYDROLASE"/>
    <property type="match status" value="1"/>
</dbReference>
<comment type="similarity">
    <text evidence="8">Belongs to the dihydrofolate reductase family.</text>
</comment>
<dbReference type="PROSITE" id="PS00075">
    <property type="entry name" value="DHFR_1"/>
    <property type="match status" value="1"/>
</dbReference>
<dbReference type="PRINTS" id="PR00502">
    <property type="entry name" value="NUDIXFAMILY"/>
</dbReference>
<evidence type="ECO:0000256" key="1">
    <source>
        <dbReference type="ARBA" id="ARBA00001946"/>
    </source>
</evidence>
<dbReference type="InterPro" id="IPR024072">
    <property type="entry name" value="DHFR-like_dom_sf"/>
</dbReference>
<organism evidence="11 12">
    <name type="scientific">Allobranchiibius huperziae</name>
    <dbReference type="NCBI Taxonomy" id="1874116"/>
    <lineage>
        <taxon>Bacteria</taxon>
        <taxon>Bacillati</taxon>
        <taxon>Actinomycetota</taxon>
        <taxon>Actinomycetes</taxon>
        <taxon>Micrococcales</taxon>
        <taxon>Dermacoccaceae</taxon>
        <taxon>Allobranchiibius</taxon>
    </lineage>
</organism>
<keyword evidence="5" id="KW-0521">NADP</keyword>
<evidence type="ECO:0000256" key="3">
    <source>
        <dbReference type="ARBA" id="ARBA00012856"/>
    </source>
</evidence>
<dbReference type="CDD" id="cd00209">
    <property type="entry name" value="DHFR"/>
    <property type="match status" value="1"/>
</dbReference>
<dbReference type="PRINTS" id="PR00070">
    <property type="entry name" value="DHFR"/>
</dbReference>
<dbReference type="EMBL" id="JACCFW010000001">
    <property type="protein sequence ID" value="NYJ75237.1"/>
    <property type="molecule type" value="Genomic_DNA"/>
</dbReference>
<dbReference type="Gene3D" id="3.40.430.10">
    <property type="entry name" value="Dihydrofolate Reductase, subunit A"/>
    <property type="match status" value="1"/>
</dbReference>
<evidence type="ECO:0000313" key="11">
    <source>
        <dbReference type="EMBL" id="NYJ75237.1"/>
    </source>
</evidence>
<comment type="similarity">
    <text evidence="2 7">Belongs to the Nudix hydrolase family.</text>
</comment>
<protein>
    <recommendedName>
        <fullName evidence="3">dihydrofolate reductase</fullName>
        <ecNumber evidence="3">1.5.1.3</ecNumber>
    </recommendedName>
</protein>
<dbReference type="InterPro" id="IPR000086">
    <property type="entry name" value="NUDIX_hydrolase_dom"/>
</dbReference>
<dbReference type="GO" id="GO:0004146">
    <property type="term" value="F:dihydrofolate reductase activity"/>
    <property type="evidence" value="ECO:0007669"/>
    <property type="project" value="UniProtKB-EC"/>
</dbReference>
<dbReference type="InterPro" id="IPR020476">
    <property type="entry name" value="Nudix_hydrolase"/>
</dbReference>
<dbReference type="GO" id="GO:0016787">
    <property type="term" value="F:hydrolase activity"/>
    <property type="evidence" value="ECO:0007669"/>
    <property type="project" value="UniProtKB-KW"/>
</dbReference>
<comment type="cofactor">
    <cofactor evidence="1">
        <name>Mg(2+)</name>
        <dbReference type="ChEBI" id="CHEBI:18420"/>
    </cofactor>
</comment>
<feature type="domain" description="DHFR" evidence="9">
    <location>
        <begin position="2"/>
        <end position="174"/>
    </location>
</feature>
<dbReference type="GO" id="GO:0046654">
    <property type="term" value="P:tetrahydrofolate biosynthetic process"/>
    <property type="evidence" value="ECO:0007669"/>
    <property type="project" value="InterPro"/>
</dbReference>
<name>A0A853DEY4_9MICO</name>
<evidence type="ECO:0000259" key="10">
    <source>
        <dbReference type="PROSITE" id="PS51462"/>
    </source>
</evidence>
<dbReference type="Proteomes" id="UP000571817">
    <property type="component" value="Unassembled WGS sequence"/>
</dbReference>
<sequence length="309" mass="33639">MTITLIAAVARNGVIGRDGDMPWHVPGEQRGFKAATMGHPMLMGRKTFAAMGALPGRRSIVLTRDPDFRADGVEVARSLDEALLLTQDEDFFVVGGAQIYALALPYADRLLLSLIPQEPAGDAYFPGWPYDDAPAWRESAREDHDGWTVLTYDRVTPRTQVVHGPRIARGARQKIGASVAVMHEGRLLVTRREDNGLWCLPGGGVDAGETWSEAALREAREETGLEVAIDGVLAAYTDPNVVVAYPDGHHTQIFGVCFRAHPVSGEAGISDEVTETRWVTREEAAGLPLIPTARRLVPQAFDTGDVTYD</sequence>
<feature type="domain" description="Nudix hydrolase" evidence="10">
    <location>
        <begin position="172"/>
        <end position="302"/>
    </location>
</feature>
<reference evidence="11 12" key="1">
    <citation type="submission" date="2020-07" db="EMBL/GenBank/DDBJ databases">
        <title>Sequencing the genomes of 1000 actinobacteria strains.</title>
        <authorList>
            <person name="Klenk H.-P."/>
        </authorList>
    </citation>
    <scope>NUCLEOTIDE SEQUENCE [LARGE SCALE GENOMIC DNA]</scope>
    <source>
        <strain evidence="11 12">DSM 29531</strain>
    </source>
</reference>
<dbReference type="Pfam" id="PF00293">
    <property type="entry name" value="NUDIX"/>
    <property type="match status" value="1"/>
</dbReference>
<keyword evidence="12" id="KW-1185">Reference proteome</keyword>
<dbReference type="SUPFAM" id="SSF55811">
    <property type="entry name" value="Nudix"/>
    <property type="match status" value="1"/>
</dbReference>
<dbReference type="RefSeq" id="WP_179481739.1">
    <property type="nucleotide sequence ID" value="NZ_JACCFW010000001.1"/>
</dbReference>
<dbReference type="InterPro" id="IPR001796">
    <property type="entry name" value="DHFR_dom"/>
</dbReference>
<dbReference type="PROSITE" id="PS00893">
    <property type="entry name" value="NUDIX_BOX"/>
    <property type="match status" value="1"/>
</dbReference>
<keyword evidence="4 7" id="KW-0378">Hydrolase</keyword>
<evidence type="ECO:0000256" key="5">
    <source>
        <dbReference type="ARBA" id="ARBA00022857"/>
    </source>
</evidence>
<proteinExistence type="inferred from homology"/>
<comment type="caution">
    <text evidence="11">The sequence shown here is derived from an EMBL/GenBank/DDBJ whole genome shotgun (WGS) entry which is preliminary data.</text>
</comment>
<dbReference type="EC" id="1.5.1.3" evidence="3"/>
<accession>A0A853DEY4</accession>
<dbReference type="InterPro" id="IPR015797">
    <property type="entry name" value="NUDIX_hydrolase-like_dom_sf"/>
</dbReference>
<dbReference type="PROSITE" id="PS51330">
    <property type="entry name" value="DHFR_2"/>
    <property type="match status" value="1"/>
</dbReference>